<dbReference type="RefSeq" id="WP_201078939.1">
    <property type="nucleotide sequence ID" value="NZ_CP067420.1"/>
</dbReference>
<dbReference type="SUPFAM" id="SSF50118">
    <property type="entry name" value="Cell growth inhibitor/plasmid maintenance toxic component"/>
    <property type="match status" value="1"/>
</dbReference>
<protein>
    <submittedName>
        <fullName evidence="1">Type II toxin-antitoxin system PemK/MazF family toxin</fullName>
    </submittedName>
</protein>
<sequence length="111" mass="12120">MAAPNRGDLVWIDFTPNAGHEQAGRRPALVLSPREYHQRTSFVIVCPVTGTIKGYPFEVVLPGGLPISGAILADQVKSIDRHARRIEFAAKVPDRIVQEVQARIAPLLGLT</sequence>
<evidence type="ECO:0000313" key="1">
    <source>
        <dbReference type="EMBL" id="QQP91237.1"/>
    </source>
</evidence>
<organism evidence="1 2">
    <name type="scientific">Skermanella cutis</name>
    <dbReference type="NCBI Taxonomy" id="2775420"/>
    <lineage>
        <taxon>Bacteria</taxon>
        <taxon>Pseudomonadati</taxon>
        <taxon>Pseudomonadota</taxon>
        <taxon>Alphaproteobacteria</taxon>
        <taxon>Rhodospirillales</taxon>
        <taxon>Azospirillaceae</taxon>
        <taxon>Skermanella</taxon>
    </lineage>
</organism>
<dbReference type="PANTHER" id="PTHR33988">
    <property type="entry name" value="ENDORIBONUCLEASE MAZF-RELATED"/>
    <property type="match status" value="1"/>
</dbReference>
<dbReference type="Pfam" id="PF02452">
    <property type="entry name" value="PemK_toxin"/>
    <property type="match status" value="1"/>
</dbReference>
<reference evidence="1" key="1">
    <citation type="submission" date="2021-02" db="EMBL/GenBank/DDBJ databases">
        <title>Skermanella TT6 skin isolate.</title>
        <authorList>
            <person name="Lee K."/>
            <person name="Ganzorig M."/>
        </authorList>
    </citation>
    <scope>NUCLEOTIDE SEQUENCE</scope>
    <source>
        <strain evidence="1">TT6</strain>
    </source>
</reference>
<dbReference type="InterPro" id="IPR003477">
    <property type="entry name" value="PemK-like"/>
</dbReference>
<dbReference type="Proteomes" id="UP000595197">
    <property type="component" value="Chromosome"/>
</dbReference>
<accession>A0ABX7BA24</accession>
<dbReference type="InterPro" id="IPR011067">
    <property type="entry name" value="Plasmid_toxin/cell-grow_inhib"/>
</dbReference>
<gene>
    <name evidence="1" type="ORF">IGS68_08535</name>
</gene>
<evidence type="ECO:0000313" key="2">
    <source>
        <dbReference type="Proteomes" id="UP000595197"/>
    </source>
</evidence>
<dbReference type="PANTHER" id="PTHR33988:SF3">
    <property type="entry name" value="ENDORIBONUCLEASE TOXIN CHPB-RELATED"/>
    <property type="match status" value="1"/>
</dbReference>
<name>A0ABX7BA24_9PROT</name>
<dbReference type="EMBL" id="CP067420">
    <property type="protein sequence ID" value="QQP91237.1"/>
    <property type="molecule type" value="Genomic_DNA"/>
</dbReference>
<proteinExistence type="predicted"/>
<dbReference type="Gene3D" id="2.30.30.110">
    <property type="match status" value="1"/>
</dbReference>
<keyword evidence="2" id="KW-1185">Reference proteome</keyword>